<evidence type="ECO:0008006" key="13">
    <source>
        <dbReference type="Google" id="ProtNLM"/>
    </source>
</evidence>
<reference evidence="12" key="1">
    <citation type="journal article" date="2015" name="Nature">
        <title>Complex archaea that bridge the gap between prokaryotes and eukaryotes.</title>
        <authorList>
            <person name="Spang A."/>
            <person name="Saw J.H."/>
            <person name="Jorgensen S.L."/>
            <person name="Zaremba-Niedzwiedzka K."/>
            <person name="Martijn J."/>
            <person name="Lind A.E."/>
            <person name="van Eijk R."/>
            <person name="Schleper C."/>
            <person name="Guy L."/>
            <person name="Ettema T.J."/>
        </authorList>
    </citation>
    <scope>NUCLEOTIDE SEQUENCE</scope>
</reference>
<evidence type="ECO:0000256" key="10">
    <source>
        <dbReference type="ARBA" id="ARBA00023264"/>
    </source>
</evidence>
<feature type="transmembrane region" description="Helical" evidence="11">
    <location>
        <begin position="160"/>
        <end position="178"/>
    </location>
</feature>
<feature type="transmembrane region" description="Helical" evidence="11">
    <location>
        <begin position="184"/>
        <end position="206"/>
    </location>
</feature>
<keyword evidence="3" id="KW-0444">Lipid biosynthesis</keyword>
<dbReference type="GO" id="GO:0016020">
    <property type="term" value="C:membrane"/>
    <property type="evidence" value="ECO:0007669"/>
    <property type="project" value="UniProtKB-SubCell"/>
</dbReference>
<comment type="caution">
    <text evidence="12">The sequence shown here is derived from an EMBL/GenBank/DDBJ whole genome shotgun (WGS) entry which is preliminary data.</text>
</comment>
<keyword evidence="4" id="KW-0808">Transferase</keyword>
<evidence type="ECO:0000256" key="4">
    <source>
        <dbReference type="ARBA" id="ARBA00022679"/>
    </source>
</evidence>
<evidence type="ECO:0000256" key="8">
    <source>
        <dbReference type="ARBA" id="ARBA00023136"/>
    </source>
</evidence>
<keyword evidence="5 11" id="KW-0812">Transmembrane</keyword>
<dbReference type="InterPro" id="IPR048254">
    <property type="entry name" value="CDP_ALCOHOL_P_TRANSF_CS"/>
</dbReference>
<organism evidence="12">
    <name type="scientific">marine sediment metagenome</name>
    <dbReference type="NCBI Taxonomy" id="412755"/>
    <lineage>
        <taxon>unclassified sequences</taxon>
        <taxon>metagenomes</taxon>
        <taxon>ecological metagenomes</taxon>
    </lineage>
</organism>
<dbReference type="InterPro" id="IPR043130">
    <property type="entry name" value="CDP-OH_PTrfase_TM_dom"/>
</dbReference>
<dbReference type="Gene3D" id="1.20.120.1760">
    <property type="match status" value="1"/>
</dbReference>
<dbReference type="GO" id="GO:0008444">
    <property type="term" value="F:CDP-diacylglycerol-glycerol-3-phosphate 3-phosphatidyltransferase activity"/>
    <property type="evidence" value="ECO:0007669"/>
    <property type="project" value="InterPro"/>
</dbReference>
<evidence type="ECO:0000256" key="11">
    <source>
        <dbReference type="SAM" id="Phobius"/>
    </source>
</evidence>
<dbReference type="PANTHER" id="PTHR14269:SF62">
    <property type="entry name" value="CDP-DIACYLGLYCEROL--GLYCEROL-3-PHOSPHATE 3-PHOSPHATIDYLTRANSFERASE 1, CHLOROPLASTIC"/>
    <property type="match status" value="1"/>
</dbReference>
<evidence type="ECO:0000256" key="7">
    <source>
        <dbReference type="ARBA" id="ARBA00023098"/>
    </source>
</evidence>
<evidence type="ECO:0000256" key="9">
    <source>
        <dbReference type="ARBA" id="ARBA00023209"/>
    </source>
</evidence>
<evidence type="ECO:0000256" key="5">
    <source>
        <dbReference type="ARBA" id="ARBA00022692"/>
    </source>
</evidence>
<keyword evidence="9" id="KW-0594">Phospholipid biosynthesis</keyword>
<name>A0A0F9SQ55_9ZZZZ</name>
<evidence type="ECO:0000256" key="6">
    <source>
        <dbReference type="ARBA" id="ARBA00022989"/>
    </source>
</evidence>
<dbReference type="InterPro" id="IPR050324">
    <property type="entry name" value="CDP-alcohol_PTase-I"/>
</dbReference>
<dbReference type="PROSITE" id="PS00379">
    <property type="entry name" value="CDP_ALCOHOL_P_TRANSF"/>
    <property type="match status" value="1"/>
</dbReference>
<proteinExistence type="inferred from homology"/>
<keyword evidence="7" id="KW-0443">Lipid metabolism</keyword>
<keyword evidence="6 11" id="KW-1133">Transmembrane helix</keyword>
<evidence type="ECO:0000313" key="12">
    <source>
        <dbReference type="EMBL" id="KKN64617.1"/>
    </source>
</evidence>
<protein>
    <recommendedName>
        <fullName evidence="13">CDP-diacylglycerol--glycerol-3-phosphate 3-phosphatidyltransferase</fullName>
    </recommendedName>
</protein>
<dbReference type="InterPro" id="IPR004570">
    <property type="entry name" value="Phosphatidylglycerol_P_synth"/>
</dbReference>
<dbReference type="AlphaFoldDB" id="A0A0F9SQ55"/>
<feature type="transmembrane region" description="Helical" evidence="11">
    <location>
        <begin position="38"/>
        <end position="55"/>
    </location>
</feature>
<evidence type="ECO:0000256" key="2">
    <source>
        <dbReference type="ARBA" id="ARBA00010441"/>
    </source>
</evidence>
<comment type="similarity">
    <text evidence="2">Belongs to the CDP-alcohol phosphatidyltransferase class-I family.</text>
</comment>
<dbReference type="GO" id="GO:0046474">
    <property type="term" value="P:glycerophospholipid biosynthetic process"/>
    <property type="evidence" value="ECO:0007669"/>
    <property type="project" value="TreeGrafter"/>
</dbReference>
<dbReference type="PANTHER" id="PTHR14269">
    <property type="entry name" value="CDP-DIACYLGLYCEROL--GLYCEROL-3-PHOSPHATE 3-PHOSPHATIDYLTRANSFERASE-RELATED"/>
    <property type="match status" value="1"/>
</dbReference>
<evidence type="ECO:0000256" key="1">
    <source>
        <dbReference type="ARBA" id="ARBA00004141"/>
    </source>
</evidence>
<dbReference type="InterPro" id="IPR000462">
    <property type="entry name" value="CDP-OH_P_trans"/>
</dbReference>
<dbReference type="Pfam" id="PF01066">
    <property type="entry name" value="CDP-OH_P_transf"/>
    <property type="match status" value="1"/>
</dbReference>
<sequence length="216" mass="23597">MNWKLPNILTASRLPLAAAFFVFVGLYSSDAPEMNRIWVTTAFVIFVIAGITDFLDGFLARRMKIISAFGRIVDPFVDKVLIVGSFVMLAGSNYMLDGSGAYSDFERGLPTWLTGGMASAVQPWMVVVVMAREFIISAVRGYSESQGIKFPATYAGKIKLFVQVVAIGTVLIQVTFVRNAEWAVLLKIAVIWLTVLVTVVSGLTYVGRARGLLVAD</sequence>
<keyword evidence="8 11" id="KW-0472">Membrane</keyword>
<feature type="transmembrane region" description="Helical" evidence="11">
    <location>
        <begin position="116"/>
        <end position="139"/>
    </location>
</feature>
<dbReference type="PIRSF" id="PIRSF000847">
    <property type="entry name" value="Phos_ph_gly_syn"/>
    <property type="match status" value="1"/>
</dbReference>
<dbReference type="EMBL" id="LAZR01000549">
    <property type="protein sequence ID" value="KKN64617.1"/>
    <property type="molecule type" value="Genomic_DNA"/>
</dbReference>
<gene>
    <name evidence="12" type="ORF">LCGC14_0489950</name>
</gene>
<feature type="transmembrane region" description="Helical" evidence="11">
    <location>
        <begin position="76"/>
        <end position="96"/>
    </location>
</feature>
<comment type="subcellular location">
    <subcellularLocation>
        <location evidence="1">Membrane</location>
        <topology evidence="1">Multi-pass membrane protein</topology>
    </subcellularLocation>
</comment>
<accession>A0A0F9SQ55</accession>
<keyword evidence="10" id="KW-1208">Phospholipid metabolism</keyword>
<evidence type="ECO:0000256" key="3">
    <source>
        <dbReference type="ARBA" id="ARBA00022516"/>
    </source>
</evidence>